<comment type="subcellular location">
    <subcellularLocation>
        <location evidence="1">Endomembrane system</location>
    </subcellularLocation>
</comment>
<accession>A0A1R2BJT4</accession>
<dbReference type="GO" id="GO:0012505">
    <property type="term" value="C:endomembrane system"/>
    <property type="evidence" value="ECO:0007669"/>
    <property type="project" value="UniProtKB-SubCell"/>
</dbReference>
<feature type="domain" description="Clathrin/coatomer adaptor adaptin-like N-terminal" evidence="7">
    <location>
        <begin position="14"/>
        <end position="520"/>
    </location>
</feature>
<dbReference type="AlphaFoldDB" id="A0A1R2BJT4"/>
<dbReference type="OrthoDB" id="302453at2759"/>
<evidence type="ECO:0000259" key="7">
    <source>
        <dbReference type="Pfam" id="PF01602"/>
    </source>
</evidence>
<evidence type="ECO:0000256" key="1">
    <source>
        <dbReference type="ARBA" id="ARBA00004308"/>
    </source>
</evidence>
<gene>
    <name evidence="8" type="ORF">SteCoe_23496</name>
</gene>
<dbReference type="GO" id="GO:0006886">
    <property type="term" value="P:intracellular protein transport"/>
    <property type="evidence" value="ECO:0007669"/>
    <property type="project" value="InterPro"/>
</dbReference>
<dbReference type="Proteomes" id="UP000187209">
    <property type="component" value="Unassembled WGS sequence"/>
</dbReference>
<keyword evidence="4" id="KW-0653">Protein transport</keyword>
<sequence>MFTTSLTNQPIITLLKSESDADKLRGMKILLAMQITRKDVSPFVPYVVNIITSNFQVKKLTYFFLSYCSGKANSHILMSINTFHKDLTDSKALMRASALRAFSSLRIDEILNVLTLSLQRGASDFSIYVRRSACYALIKISEWEDSDMALILQLLNKLLADSNTLITGPALIAFNKICPEKLDLLHGHYRRIVRSLPQIEFIFIPNTLQVLSRYARVYLDLQFLDKNTKINPDMKLLLENVESLLCYDSPSVVIGASEVFLLFRQEGYYYKSILSLLSFKYSPFQIALLQLNLLLEFAYRSPELFSTIYQYFYINYNENRELIVKKLEILAVVTSEPNAPNILKELSNYTRHENPEISALAISTLGKICEKQPGLVIPCTKHLISLLKSKAPYITAQVIIVMRTLINQDPQKHRKIIVHCAKTIDSIHYPTARACALWIIGKYYHIIPSLSIETMRKLSLTFIKESTPVKHQLLNSTAKIYSETGNEQLALVLKYLLELGFYDLSYDIRDKCRLLNSIFITKELPLSKLQILESSAIIVSSKQEVAAFAPMSLSYLLGCRVAGYERYWEHLFDKLQIEKTVKEDTSYLRDEEVIPTVTVKAATSYSSQEVNSSISGSGLRARVVVNDPAKLQAFLQEDSGNEEDDEEEDEEEEEEEDEEEEEEYHNE</sequence>
<evidence type="ECO:0000313" key="9">
    <source>
        <dbReference type="Proteomes" id="UP000187209"/>
    </source>
</evidence>
<evidence type="ECO:0000256" key="6">
    <source>
        <dbReference type="SAM" id="MobiDB-lite"/>
    </source>
</evidence>
<dbReference type="Gene3D" id="1.25.10.10">
    <property type="entry name" value="Leucine-rich Repeat Variant"/>
    <property type="match status" value="1"/>
</dbReference>
<dbReference type="PANTHER" id="PTHR11134">
    <property type="entry name" value="ADAPTOR COMPLEX SUBUNIT BETA FAMILY MEMBER"/>
    <property type="match status" value="1"/>
</dbReference>
<evidence type="ECO:0000256" key="3">
    <source>
        <dbReference type="ARBA" id="ARBA00022448"/>
    </source>
</evidence>
<keyword evidence="5" id="KW-0472">Membrane</keyword>
<dbReference type="Pfam" id="PF01602">
    <property type="entry name" value="Adaptin_N"/>
    <property type="match status" value="1"/>
</dbReference>
<dbReference type="InterPro" id="IPR026739">
    <property type="entry name" value="AP_beta"/>
</dbReference>
<feature type="compositionally biased region" description="Acidic residues" evidence="6">
    <location>
        <begin position="639"/>
        <end position="667"/>
    </location>
</feature>
<comment type="caution">
    <text evidence="8">The sequence shown here is derived from an EMBL/GenBank/DDBJ whole genome shotgun (WGS) entry which is preliminary data.</text>
</comment>
<dbReference type="InterPro" id="IPR011989">
    <property type="entry name" value="ARM-like"/>
</dbReference>
<evidence type="ECO:0000256" key="2">
    <source>
        <dbReference type="ARBA" id="ARBA00006613"/>
    </source>
</evidence>
<dbReference type="EMBL" id="MPUH01000598">
    <property type="protein sequence ID" value="OMJ77016.1"/>
    <property type="molecule type" value="Genomic_DNA"/>
</dbReference>
<keyword evidence="9" id="KW-1185">Reference proteome</keyword>
<dbReference type="GO" id="GO:0030117">
    <property type="term" value="C:membrane coat"/>
    <property type="evidence" value="ECO:0007669"/>
    <property type="project" value="InterPro"/>
</dbReference>
<comment type="similarity">
    <text evidence="2">Belongs to the adaptor complexes large subunit family.</text>
</comment>
<evidence type="ECO:0000256" key="5">
    <source>
        <dbReference type="ARBA" id="ARBA00023136"/>
    </source>
</evidence>
<name>A0A1R2BJT4_9CILI</name>
<keyword evidence="3" id="KW-0813">Transport</keyword>
<dbReference type="GO" id="GO:0016192">
    <property type="term" value="P:vesicle-mediated transport"/>
    <property type="evidence" value="ECO:0007669"/>
    <property type="project" value="InterPro"/>
</dbReference>
<dbReference type="SUPFAM" id="SSF48371">
    <property type="entry name" value="ARM repeat"/>
    <property type="match status" value="1"/>
</dbReference>
<proteinExistence type="inferred from homology"/>
<dbReference type="InterPro" id="IPR016024">
    <property type="entry name" value="ARM-type_fold"/>
</dbReference>
<evidence type="ECO:0000313" key="8">
    <source>
        <dbReference type="EMBL" id="OMJ77016.1"/>
    </source>
</evidence>
<feature type="region of interest" description="Disordered" evidence="6">
    <location>
        <begin position="632"/>
        <end position="667"/>
    </location>
</feature>
<dbReference type="InterPro" id="IPR002553">
    <property type="entry name" value="Clathrin/coatomer_adapt-like_N"/>
</dbReference>
<organism evidence="8 9">
    <name type="scientific">Stentor coeruleus</name>
    <dbReference type="NCBI Taxonomy" id="5963"/>
    <lineage>
        <taxon>Eukaryota</taxon>
        <taxon>Sar</taxon>
        <taxon>Alveolata</taxon>
        <taxon>Ciliophora</taxon>
        <taxon>Postciliodesmatophora</taxon>
        <taxon>Heterotrichea</taxon>
        <taxon>Heterotrichida</taxon>
        <taxon>Stentoridae</taxon>
        <taxon>Stentor</taxon>
    </lineage>
</organism>
<evidence type="ECO:0000256" key="4">
    <source>
        <dbReference type="ARBA" id="ARBA00022927"/>
    </source>
</evidence>
<protein>
    <recommendedName>
        <fullName evidence="7">Clathrin/coatomer adaptor adaptin-like N-terminal domain-containing protein</fullName>
    </recommendedName>
</protein>
<reference evidence="8 9" key="1">
    <citation type="submission" date="2016-11" db="EMBL/GenBank/DDBJ databases">
        <title>The macronuclear genome of Stentor coeruleus: a giant cell with tiny introns.</title>
        <authorList>
            <person name="Slabodnick M."/>
            <person name="Ruby J.G."/>
            <person name="Reiff S.B."/>
            <person name="Swart E.C."/>
            <person name="Gosai S."/>
            <person name="Prabakaran S."/>
            <person name="Witkowska E."/>
            <person name="Larue G.E."/>
            <person name="Fisher S."/>
            <person name="Freeman R.M."/>
            <person name="Gunawardena J."/>
            <person name="Chu W."/>
            <person name="Stover N.A."/>
            <person name="Gregory B.D."/>
            <person name="Nowacki M."/>
            <person name="Derisi J."/>
            <person name="Roy S.W."/>
            <person name="Marshall W.F."/>
            <person name="Sood P."/>
        </authorList>
    </citation>
    <scope>NUCLEOTIDE SEQUENCE [LARGE SCALE GENOMIC DNA]</scope>
    <source>
        <strain evidence="8">WM001</strain>
    </source>
</reference>